<dbReference type="Pfam" id="PF16558">
    <property type="entry name" value="AZUL"/>
    <property type="match status" value="1"/>
</dbReference>
<dbReference type="AlphaFoldDB" id="A0A3M7I8N9"/>
<comment type="similarity">
    <text evidence="1">Belongs to the UFD1 family.</text>
</comment>
<evidence type="ECO:0000313" key="10">
    <source>
        <dbReference type="Proteomes" id="UP000281677"/>
    </source>
</evidence>
<feature type="domain" description="Ubiquitin fusion degradation protein UFD1 N-terminal subdomain 1" evidence="5">
    <location>
        <begin position="113"/>
        <end position="158"/>
    </location>
</feature>
<dbReference type="Pfam" id="PF24842">
    <property type="entry name" value="UFD1_N2"/>
    <property type="match status" value="1"/>
</dbReference>
<dbReference type="InterPro" id="IPR004854">
    <property type="entry name" value="Ufd1-like"/>
</dbReference>
<evidence type="ECO:0000259" key="7">
    <source>
        <dbReference type="Pfam" id="PF24503"/>
    </source>
</evidence>
<feature type="compositionally biased region" description="Acidic residues" evidence="3">
    <location>
        <begin position="452"/>
        <end position="462"/>
    </location>
</feature>
<keyword evidence="2" id="KW-0833">Ubl conjugation pathway</keyword>
<evidence type="ECO:0000256" key="4">
    <source>
        <dbReference type="SAM" id="SignalP"/>
    </source>
</evidence>
<dbReference type="InterPro" id="IPR042556">
    <property type="entry name" value="AZUL_sf"/>
</dbReference>
<evidence type="ECO:0000313" key="9">
    <source>
        <dbReference type="EMBL" id="RMZ21676.1"/>
    </source>
</evidence>
<dbReference type="GO" id="GO:0036503">
    <property type="term" value="P:ERAD pathway"/>
    <property type="evidence" value="ECO:0007669"/>
    <property type="project" value="TreeGrafter"/>
</dbReference>
<name>A0A3M7I8N9_HORWE</name>
<dbReference type="EMBL" id="QWIT01000643">
    <property type="protein sequence ID" value="RMZ21676.1"/>
    <property type="molecule type" value="Genomic_DNA"/>
</dbReference>
<protein>
    <submittedName>
        <fullName evidence="9">Uncharacterized protein</fullName>
    </submittedName>
</protein>
<dbReference type="PANTHER" id="PTHR12555">
    <property type="entry name" value="UBIQUITIN FUSION DEGRADATON PROTEIN 1"/>
    <property type="match status" value="1"/>
</dbReference>
<proteinExistence type="inferred from homology"/>
<evidence type="ECO:0000259" key="5">
    <source>
        <dbReference type="Pfam" id="PF03152"/>
    </source>
</evidence>
<dbReference type="VEuPathDB" id="FungiDB:BTJ68_02064"/>
<evidence type="ECO:0000259" key="8">
    <source>
        <dbReference type="Pfam" id="PF24842"/>
    </source>
</evidence>
<gene>
    <name evidence="9" type="ORF">D0859_14308</name>
</gene>
<dbReference type="OrthoDB" id="193703at2759"/>
<dbReference type="GO" id="GO:0006511">
    <property type="term" value="P:ubiquitin-dependent protein catabolic process"/>
    <property type="evidence" value="ECO:0007669"/>
    <property type="project" value="InterPro"/>
</dbReference>
<comment type="caution">
    <text evidence="9">The sequence shown here is derived from an EMBL/GenBank/DDBJ whole genome shotgun (WGS) entry which is preliminary data.</text>
</comment>
<feature type="domain" description="Ubiquitin-protein ligase E3A N-terminal zinc-binding" evidence="6">
    <location>
        <begin position="704"/>
        <end position="728"/>
    </location>
</feature>
<dbReference type="InterPro" id="IPR042299">
    <property type="entry name" value="Ufd1-like_Nn"/>
</dbReference>
<dbReference type="Pfam" id="PF03152">
    <property type="entry name" value="UFD1_N1"/>
    <property type="match status" value="1"/>
</dbReference>
<dbReference type="InterPro" id="IPR055418">
    <property type="entry name" value="UFD1_N2"/>
</dbReference>
<feature type="chain" id="PRO_5018170017" evidence="4">
    <location>
        <begin position="31"/>
        <end position="840"/>
    </location>
</feature>
<dbReference type="PANTHER" id="PTHR12555:SF15">
    <property type="entry name" value="FUSION DEGRADATION PROTEIN (UFD1), PUTATIVE (AFU_ORTHOLOGUE AFUA_4G04640)-RELATED"/>
    <property type="match status" value="1"/>
</dbReference>
<accession>A0A3M7I8N9</accession>
<dbReference type="GO" id="GO:0034098">
    <property type="term" value="C:VCP-NPL4-UFD1 AAA ATPase complex"/>
    <property type="evidence" value="ECO:0007669"/>
    <property type="project" value="TreeGrafter"/>
</dbReference>
<organism evidence="9 10">
    <name type="scientific">Hortaea werneckii</name>
    <name type="common">Black yeast</name>
    <name type="synonym">Cladosporium werneckii</name>
    <dbReference type="NCBI Taxonomy" id="91943"/>
    <lineage>
        <taxon>Eukaryota</taxon>
        <taxon>Fungi</taxon>
        <taxon>Dikarya</taxon>
        <taxon>Ascomycota</taxon>
        <taxon>Pezizomycotina</taxon>
        <taxon>Dothideomycetes</taxon>
        <taxon>Dothideomycetidae</taxon>
        <taxon>Mycosphaerellales</taxon>
        <taxon>Teratosphaeriaceae</taxon>
        <taxon>Hortaea</taxon>
    </lineage>
</organism>
<sequence>MTYRRDSSFSKLVCLHQLTLLTITASLTSAATVMAETPELTWSAQYQLSSSRSQGLPGDKILLPPSALEALLSASANLAAETARRDLPAYDPYNSSTYSAYRRAESEYQDHRHQLPHPLTFRLVNPENGRVVYAGIREFSAEEGQAVLSTFLQEALGLGLEGGSSKADTSAPDDAIDGEVNGSAESTVTVHVKQLPKGVFVKLRPLEPGYDPEDWKALLEQHLRQNYTTLTNGEVLVVPGGRATGGKKEEFRFLVDGFKPETDGICIVDTDLEVDIEALNEEQARETLKRIAEKLTKAPGTEQGSSPGGELDIFKSQAGQVLPGEYVDYETPSWDRSQTIEFELTAEDDGEDLDLLVSPLSATQRAKSRIDQYKFADIDGRPTKRIRLEPTNVELEGVEALHVSVHAFSQNEANEVVGDGVSTTEAENDELRPRHFTLRAHHPHPDEKMQGGDEDGAEEAPNEGDVKCKNCGQWVPQRTLMLHENFCLRNNVLCPKGCGQIFQKRSPEFEQHWHCPHDEAYGNSARSRRKHESLIHPKEVLRCSECGTQETFPNIPALAQHRTTTCPAKLILCRFCHLVVPQEGDPDGPNAEALLSGMTPHELADGARTTECHLCNKIVRLRDMDSHLKNHDLDRFSRPAPHPCRNINCGRTLDVCSKTGDTRAGSRMGQGPGNDIGLCSSCFGPLYVSMHDPEGKALRRRIERRYLQQLVTGCGKPWCRNEFCKIGRKNLDLDVEGNSITTKDALPMIRPFLQGLERRDENTPLHFCVDEKSQKQRALAGMLAAEEEEGGALTAGGAGKGGYVFEWCVGALEAEGGDLDLARQWLRNYAPARQEGRKGM</sequence>
<evidence type="ECO:0000256" key="2">
    <source>
        <dbReference type="ARBA" id="ARBA00022786"/>
    </source>
</evidence>
<dbReference type="Proteomes" id="UP000281677">
    <property type="component" value="Unassembled WGS sequence"/>
</dbReference>
<reference evidence="9 10" key="1">
    <citation type="journal article" date="2018" name="BMC Genomics">
        <title>Genomic evidence for intraspecific hybridization in a clonal and extremely halotolerant yeast.</title>
        <authorList>
            <person name="Gostincar C."/>
            <person name="Stajich J.E."/>
            <person name="Zupancic J."/>
            <person name="Zalar P."/>
            <person name="Gunde-Cimerman N."/>
        </authorList>
    </citation>
    <scope>NUCLEOTIDE SEQUENCE [LARGE SCALE GENOMIC DNA]</scope>
    <source>
        <strain evidence="9 10">EXF-120</strain>
    </source>
</reference>
<dbReference type="InterPro" id="IPR032353">
    <property type="entry name" value="AZUL"/>
</dbReference>
<dbReference type="Gene3D" id="2.40.40.50">
    <property type="entry name" value="Ubiquitin fusion degradation protein UFD1, N-terminal domain"/>
    <property type="match status" value="1"/>
</dbReference>
<evidence type="ECO:0000256" key="1">
    <source>
        <dbReference type="ARBA" id="ARBA00006043"/>
    </source>
</evidence>
<feature type="domain" description="DUF7590" evidence="7">
    <location>
        <begin position="304"/>
        <end position="442"/>
    </location>
</feature>
<feature type="signal peptide" evidence="4">
    <location>
        <begin position="1"/>
        <end position="30"/>
    </location>
</feature>
<feature type="region of interest" description="Disordered" evidence="3">
    <location>
        <begin position="438"/>
        <end position="464"/>
    </location>
</feature>
<dbReference type="Pfam" id="PF23580">
    <property type="entry name" value="Znf_XAF1_N"/>
    <property type="match status" value="1"/>
</dbReference>
<evidence type="ECO:0000256" key="3">
    <source>
        <dbReference type="SAM" id="MobiDB-lite"/>
    </source>
</evidence>
<feature type="domain" description="Ubiquitin fusion degradation protein UFD1 N-terminal subdomain 2" evidence="8">
    <location>
        <begin position="197"/>
        <end position="278"/>
    </location>
</feature>
<dbReference type="Gene3D" id="6.10.130.10">
    <property type="entry name" value="Ubiquitin-protein ligase E3A, N-terminal zinc-binding domain (AZUL)"/>
    <property type="match status" value="1"/>
</dbReference>
<dbReference type="Pfam" id="PF24503">
    <property type="entry name" value="DUF7590"/>
    <property type="match status" value="1"/>
</dbReference>
<dbReference type="InterPro" id="IPR055417">
    <property type="entry name" value="UFD1_N1"/>
</dbReference>
<keyword evidence="4" id="KW-0732">Signal</keyword>
<dbReference type="GO" id="GO:0031593">
    <property type="term" value="F:polyubiquitin modification-dependent protein binding"/>
    <property type="evidence" value="ECO:0007669"/>
    <property type="project" value="TreeGrafter"/>
</dbReference>
<dbReference type="InterPro" id="IPR013083">
    <property type="entry name" value="Znf_RING/FYVE/PHD"/>
</dbReference>
<dbReference type="Gene3D" id="3.30.40.10">
    <property type="entry name" value="Zinc/RING finger domain, C3HC4 (zinc finger)"/>
    <property type="match status" value="1"/>
</dbReference>
<evidence type="ECO:0000259" key="6">
    <source>
        <dbReference type="Pfam" id="PF16558"/>
    </source>
</evidence>
<dbReference type="Gene3D" id="3.10.330.10">
    <property type="match status" value="1"/>
</dbReference>
<dbReference type="InterPro" id="IPR056012">
    <property type="entry name" value="DUF7590"/>
</dbReference>